<feature type="region of interest" description="Disordered" evidence="1">
    <location>
        <begin position="351"/>
        <end position="374"/>
    </location>
</feature>
<gene>
    <name evidence="2" type="ORF">KAK03_01470</name>
</gene>
<evidence type="ECO:0000256" key="1">
    <source>
        <dbReference type="SAM" id="MobiDB-lite"/>
    </source>
</evidence>
<dbReference type="InterPro" id="IPR027417">
    <property type="entry name" value="P-loop_NTPase"/>
</dbReference>
<dbReference type="AlphaFoldDB" id="A0A940Y3M8"/>
<sequence>MTSSPRKTLFIHGGMQKTGSTSIQVTLSETPTTPNYQFLYRENGNSGYYLRSMFDASFTGNVHEKGKGRVAGLHNFGDRIEKFLERPKSIFVISSEMIGSAFGTASLTMMRDWFARKVDEMQVVLYVREPYGYIESLFQEQLKKRSVDFVKLARMSPPYQAWFSEVEEVFGADKVIYRHFNSAKLRNGDVVSDFIATTGLDLPESSIVRKNEGLSRRGVTVIANFNHQLASRTHSRDLKATRWITRLASQLPGPKLRLSNELLLEAASGTAGDIAWMESRLGCPLGHLKRKPAPDGLTELRQVLDLDEETRRWAVDVLGVPAQSADIGAAMTEKLQVAAQAEDAAILRQTRRHFAVEDPEKAERREKRAAQRGD</sequence>
<protein>
    <recommendedName>
        <fullName evidence="4">Sulfotransferase domain-containing protein</fullName>
    </recommendedName>
</protein>
<dbReference type="SUPFAM" id="SSF52540">
    <property type="entry name" value="P-loop containing nucleoside triphosphate hydrolases"/>
    <property type="match status" value="1"/>
</dbReference>
<reference evidence="2 3" key="1">
    <citation type="submission" date="2021-04" db="EMBL/GenBank/DDBJ databases">
        <title>The genome sequence of Ideonella sp. 3Y2.</title>
        <authorList>
            <person name="Liu Y."/>
        </authorList>
    </citation>
    <scope>NUCLEOTIDE SEQUENCE [LARGE SCALE GENOMIC DNA]</scope>
    <source>
        <strain evidence="2 3">3Y2</strain>
    </source>
</reference>
<dbReference type="Proteomes" id="UP000676246">
    <property type="component" value="Unassembled WGS sequence"/>
</dbReference>
<accession>A0A940Y3M8</accession>
<evidence type="ECO:0008006" key="4">
    <source>
        <dbReference type="Google" id="ProtNLM"/>
    </source>
</evidence>
<comment type="caution">
    <text evidence="2">The sequence shown here is derived from an EMBL/GenBank/DDBJ whole genome shotgun (WGS) entry which is preliminary data.</text>
</comment>
<organism evidence="2 3">
    <name type="scientific">Ideonella alba</name>
    <dbReference type="NCBI Taxonomy" id="2824118"/>
    <lineage>
        <taxon>Bacteria</taxon>
        <taxon>Pseudomonadati</taxon>
        <taxon>Pseudomonadota</taxon>
        <taxon>Betaproteobacteria</taxon>
        <taxon>Burkholderiales</taxon>
        <taxon>Sphaerotilaceae</taxon>
        <taxon>Ideonella</taxon>
    </lineage>
</organism>
<name>A0A940Y3M8_9BURK</name>
<dbReference type="EMBL" id="JAGQDD010000001">
    <property type="protein sequence ID" value="MBQ0929137.1"/>
    <property type="molecule type" value="Genomic_DNA"/>
</dbReference>
<keyword evidence="3" id="KW-1185">Reference proteome</keyword>
<feature type="compositionally biased region" description="Basic and acidic residues" evidence="1">
    <location>
        <begin position="354"/>
        <end position="374"/>
    </location>
</feature>
<proteinExistence type="predicted"/>
<evidence type="ECO:0000313" key="2">
    <source>
        <dbReference type="EMBL" id="MBQ0929137.1"/>
    </source>
</evidence>
<evidence type="ECO:0000313" key="3">
    <source>
        <dbReference type="Proteomes" id="UP000676246"/>
    </source>
</evidence>
<dbReference type="RefSeq" id="WP_210851357.1">
    <property type="nucleotide sequence ID" value="NZ_JAGQDD010000001.1"/>
</dbReference>